<dbReference type="GeneID" id="108668824"/>
<protein>
    <submittedName>
        <fullName evidence="3">Protein FAM136A isoform X2</fullName>
    </submittedName>
</protein>
<evidence type="ECO:0000313" key="3">
    <source>
        <dbReference type="RefSeq" id="XP_018011564.1"/>
    </source>
</evidence>
<dbReference type="PANTHER" id="PTHR21096">
    <property type="entry name" value="PROTEIN FAM136A"/>
    <property type="match status" value="1"/>
</dbReference>
<evidence type="ECO:0000256" key="1">
    <source>
        <dbReference type="ARBA" id="ARBA00009952"/>
    </source>
</evidence>
<dbReference type="Pfam" id="PF05811">
    <property type="entry name" value="DUF842"/>
    <property type="match status" value="1"/>
</dbReference>
<dbReference type="InterPro" id="IPR008560">
    <property type="entry name" value="DUF842_euk"/>
</dbReference>
<evidence type="ECO:0000313" key="2">
    <source>
        <dbReference type="Proteomes" id="UP000694843"/>
    </source>
</evidence>
<dbReference type="Proteomes" id="UP000694843">
    <property type="component" value="Unplaced"/>
</dbReference>
<sequence length="140" mass="15930">MAEKAQIRIQESMTSLVDDLDKSFLRGMQRTMHLCAAECCEKKEASVDQVHRCIESCSTPLHQAQTFVQNELAQFQERLQRCVLVCQDRVKDRVTANTSEAQVSVYKAEFEACAMTCVDDHIKLMPSTKRRIAETLSKNS</sequence>
<dbReference type="AlphaFoldDB" id="A0A8B7ND92"/>
<comment type="similarity">
    <text evidence="1">Belongs to the FAM136 family.</text>
</comment>
<gene>
    <name evidence="3" type="primary">LOC108668824</name>
</gene>
<dbReference type="PANTHER" id="PTHR21096:SF0">
    <property type="entry name" value="PROTEIN FAM136A"/>
    <property type="match status" value="1"/>
</dbReference>
<dbReference type="OrthoDB" id="9975421at2759"/>
<dbReference type="RefSeq" id="XP_018011564.1">
    <property type="nucleotide sequence ID" value="XM_018156075.2"/>
</dbReference>
<dbReference type="GO" id="GO:0005737">
    <property type="term" value="C:cytoplasm"/>
    <property type="evidence" value="ECO:0007669"/>
    <property type="project" value="TreeGrafter"/>
</dbReference>
<name>A0A8B7ND92_HYAAZ</name>
<organism evidence="2 3">
    <name type="scientific">Hyalella azteca</name>
    <name type="common">Amphipod</name>
    <dbReference type="NCBI Taxonomy" id="294128"/>
    <lineage>
        <taxon>Eukaryota</taxon>
        <taxon>Metazoa</taxon>
        <taxon>Ecdysozoa</taxon>
        <taxon>Arthropoda</taxon>
        <taxon>Crustacea</taxon>
        <taxon>Multicrustacea</taxon>
        <taxon>Malacostraca</taxon>
        <taxon>Eumalacostraca</taxon>
        <taxon>Peracarida</taxon>
        <taxon>Amphipoda</taxon>
        <taxon>Senticaudata</taxon>
        <taxon>Talitrida</taxon>
        <taxon>Talitroidea</taxon>
        <taxon>Hyalellidae</taxon>
        <taxon>Hyalella</taxon>
    </lineage>
</organism>
<proteinExistence type="inferred from homology"/>
<keyword evidence="2" id="KW-1185">Reference proteome</keyword>
<reference evidence="3" key="1">
    <citation type="submission" date="2025-08" db="UniProtKB">
        <authorList>
            <consortium name="RefSeq"/>
        </authorList>
    </citation>
    <scope>IDENTIFICATION</scope>
    <source>
        <tissue evidence="3">Whole organism</tissue>
    </source>
</reference>
<accession>A0A8B7ND92</accession>